<dbReference type="PANTHER" id="PTHR35562">
    <property type="entry name" value="DNA ENDONUCLEASE SMRA-RELATED"/>
    <property type="match status" value="1"/>
</dbReference>
<dbReference type="PANTHER" id="PTHR35562:SF2">
    <property type="entry name" value="DNA ENDONUCLEASE SMRA-RELATED"/>
    <property type="match status" value="1"/>
</dbReference>
<dbReference type="Gene3D" id="3.30.1370.110">
    <property type="match status" value="1"/>
</dbReference>
<dbReference type="SUPFAM" id="SSF160443">
    <property type="entry name" value="SMR domain-like"/>
    <property type="match status" value="1"/>
</dbReference>
<evidence type="ECO:0000259" key="2">
    <source>
        <dbReference type="PROSITE" id="PS50828"/>
    </source>
</evidence>
<dbReference type="PROSITE" id="PS50828">
    <property type="entry name" value="SMR"/>
    <property type="match status" value="1"/>
</dbReference>
<keyword evidence="4" id="KW-1185">Reference proteome</keyword>
<protein>
    <submittedName>
        <fullName evidence="3">DNA-nicking Smr family endonuclease</fullName>
    </submittedName>
</protein>
<proteinExistence type="predicted"/>
<dbReference type="RefSeq" id="WP_111397955.1">
    <property type="nucleotide sequence ID" value="NZ_QKYU01000009.1"/>
</dbReference>
<dbReference type="InterPro" id="IPR002625">
    <property type="entry name" value="Smr_dom"/>
</dbReference>
<keyword evidence="3" id="KW-0540">Nuclease</keyword>
<dbReference type="EMBL" id="QKYU01000009">
    <property type="protein sequence ID" value="PZW46546.1"/>
    <property type="molecule type" value="Genomic_DNA"/>
</dbReference>
<gene>
    <name evidence="3" type="ORF">C8P66_10943</name>
</gene>
<reference evidence="3 4" key="1">
    <citation type="submission" date="2018-06" db="EMBL/GenBank/DDBJ databases">
        <title>Genomic Encyclopedia of Archaeal and Bacterial Type Strains, Phase II (KMG-II): from individual species to whole genera.</title>
        <authorList>
            <person name="Goeker M."/>
        </authorList>
    </citation>
    <scope>NUCLEOTIDE SEQUENCE [LARGE SCALE GENOMIC DNA]</scope>
    <source>
        <strain evidence="3 4">DSM 24525</strain>
    </source>
</reference>
<dbReference type="AlphaFoldDB" id="A0A2W7J4J2"/>
<comment type="caution">
    <text evidence="3">The sequence shown here is derived from an EMBL/GenBank/DDBJ whole genome shotgun (WGS) entry which is preliminary data.</text>
</comment>
<sequence length="176" mass="18743">MSRRIRTVSAQEAALWAGWAELSGVEPLPGRALPARPAPPPVVVVPAPAASAPAPAARPRPAPEFAVGTPPPGIDARRWRDLRRGKTRAERTLDLHGRTAQQAHGAVRAFLASAVMDGLRCVAIVTGKGSTETGGVLKRELPFWLNAHDLRPLVLALAHPHAANAGAVHVLLRRRR</sequence>
<evidence type="ECO:0000313" key="3">
    <source>
        <dbReference type="EMBL" id="PZW46546.1"/>
    </source>
</evidence>
<feature type="domain" description="Smr" evidence="2">
    <location>
        <begin position="93"/>
        <end position="173"/>
    </location>
</feature>
<dbReference type="InterPro" id="IPR036063">
    <property type="entry name" value="Smr_dom_sf"/>
</dbReference>
<organism evidence="3 4">
    <name type="scientific">Humitalea rosea</name>
    <dbReference type="NCBI Taxonomy" id="990373"/>
    <lineage>
        <taxon>Bacteria</taxon>
        <taxon>Pseudomonadati</taxon>
        <taxon>Pseudomonadota</taxon>
        <taxon>Alphaproteobacteria</taxon>
        <taxon>Acetobacterales</taxon>
        <taxon>Roseomonadaceae</taxon>
        <taxon>Humitalea</taxon>
    </lineage>
</organism>
<feature type="region of interest" description="Disordered" evidence="1">
    <location>
        <begin position="51"/>
        <end position="74"/>
    </location>
</feature>
<dbReference type="Pfam" id="PF01713">
    <property type="entry name" value="Smr"/>
    <property type="match status" value="1"/>
</dbReference>
<keyword evidence="3" id="KW-0255">Endonuclease</keyword>
<name>A0A2W7J4J2_9PROT</name>
<dbReference type="GO" id="GO:0004519">
    <property type="term" value="F:endonuclease activity"/>
    <property type="evidence" value="ECO:0007669"/>
    <property type="project" value="UniProtKB-KW"/>
</dbReference>
<dbReference type="OrthoDB" id="7165597at2"/>
<keyword evidence="3" id="KW-0378">Hydrolase</keyword>
<evidence type="ECO:0000313" key="4">
    <source>
        <dbReference type="Proteomes" id="UP000249688"/>
    </source>
</evidence>
<evidence type="ECO:0000256" key="1">
    <source>
        <dbReference type="SAM" id="MobiDB-lite"/>
    </source>
</evidence>
<dbReference type="Proteomes" id="UP000249688">
    <property type="component" value="Unassembled WGS sequence"/>
</dbReference>
<dbReference type="SMART" id="SM00463">
    <property type="entry name" value="SMR"/>
    <property type="match status" value="1"/>
</dbReference>
<accession>A0A2W7J4J2</accession>